<feature type="domain" description="Phosphoribulokinase/uridine kinase" evidence="9">
    <location>
        <begin position="7"/>
        <end position="215"/>
    </location>
</feature>
<evidence type="ECO:0000256" key="1">
    <source>
        <dbReference type="ARBA" id="ARBA00009719"/>
    </source>
</evidence>
<dbReference type="OrthoDB" id="9773443at2"/>
<keyword evidence="5 10" id="KW-0418">Kinase</keyword>
<evidence type="ECO:0000256" key="2">
    <source>
        <dbReference type="ARBA" id="ARBA00012042"/>
    </source>
</evidence>
<dbReference type="EC" id="2.7.1.19" evidence="2 8"/>
<dbReference type="SUPFAM" id="SSF52540">
    <property type="entry name" value="P-loop containing nucleoside triphosphate hydrolases"/>
    <property type="match status" value="1"/>
</dbReference>
<dbReference type="AlphaFoldDB" id="A0A2S9Q6M0"/>
<keyword evidence="6" id="KW-0067">ATP-binding</keyword>
<accession>A0A2S9Q6M0</accession>
<evidence type="ECO:0000259" key="9">
    <source>
        <dbReference type="Pfam" id="PF00485"/>
    </source>
</evidence>
<dbReference type="InterPro" id="IPR006083">
    <property type="entry name" value="PRK/URK"/>
</dbReference>
<dbReference type="InterPro" id="IPR006082">
    <property type="entry name" value="PRK"/>
</dbReference>
<dbReference type="PRINTS" id="PR00478">
    <property type="entry name" value="PHRIBLKINASE"/>
</dbReference>
<dbReference type="RefSeq" id="WP_105864571.1">
    <property type="nucleotide sequence ID" value="NZ_PUEJ01000010.1"/>
</dbReference>
<comment type="catalytic activity">
    <reaction evidence="7 8">
        <text>D-ribulose 5-phosphate + ATP = D-ribulose 1,5-bisphosphate + ADP + H(+)</text>
        <dbReference type="Rhea" id="RHEA:19365"/>
        <dbReference type="ChEBI" id="CHEBI:15378"/>
        <dbReference type="ChEBI" id="CHEBI:30616"/>
        <dbReference type="ChEBI" id="CHEBI:57870"/>
        <dbReference type="ChEBI" id="CHEBI:58121"/>
        <dbReference type="ChEBI" id="CHEBI:456216"/>
        <dbReference type="EC" id="2.7.1.19"/>
    </reaction>
</comment>
<dbReference type="Gene3D" id="3.40.50.300">
    <property type="entry name" value="P-loop containing nucleotide triphosphate hydrolases"/>
    <property type="match status" value="1"/>
</dbReference>
<dbReference type="EMBL" id="PUEJ01000010">
    <property type="protein sequence ID" value="PRH84987.1"/>
    <property type="molecule type" value="Genomic_DNA"/>
</dbReference>
<reference evidence="10 11" key="1">
    <citation type="submission" date="2018-02" db="EMBL/GenBank/DDBJ databases">
        <title>Whole genome sequencing of endophytic bacterium.</title>
        <authorList>
            <person name="Eedara R."/>
            <person name="Podile A.R."/>
        </authorList>
    </citation>
    <scope>NUCLEOTIDE SEQUENCE [LARGE SCALE GENOMIC DNA]</scope>
    <source>
        <strain evidence="10 11">RP1T</strain>
    </source>
</reference>
<gene>
    <name evidence="10" type="ORF">C5L14_23825</name>
</gene>
<dbReference type="GO" id="GO:0005975">
    <property type="term" value="P:carbohydrate metabolic process"/>
    <property type="evidence" value="ECO:0007669"/>
    <property type="project" value="InterPro"/>
</dbReference>
<comment type="similarity">
    <text evidence="1 8">Belongs to the phosphoribulokinase family.</text>
</comment>
<keyword evidence="11" id="KW-1185">Reference proteome</keyword>
<keyword evidence="3" id="KW-0808">Transferase</keyword>
<evidence type="ECO:0000256" key="3">
    <source>
        <dbReference type="ARBA" id="ARBA00022679"/>
    </source>
</evidence>
<proteinExistence type="inferred from homology"/>
<evidence type="ECO:0000256" key="8">
    <source>
        <dbReference type="RuleBase" id="RU004082"/>
    </source>
</evidence>
<dbReference type="InterPro" id="IPR027417">
    <property type="entry name" value="P-loop_NTPase"/>
</dbReference>
<keyword evidence="4" id="KW-0547">Nucleotide-binding</keyword>
<comment type="caution">
    <text evidence="10">The sequence shown here is derived from an EMBL/GenBank/DDBJ whole genome shotgun (WGS) entry which is preliminary data.</text>
</comment>
<evidence type="ECO:0000256" key="4">
    <source>
        <dbReference type="ARBA" id="ARBA00022741"/>
    </source>
</evidence>
<evidence type="ECO:0000313" key="10">
    <source>
        <dbReference type="EMBL" id="PRH84987.1"/>
    </source>
</evidence>
<dbReference type="Pfam" id="PF00485">
    <property type="entry name" value="PRK"/>
    <property type="match status" value="1"/>
</dbReference>
<dbReference type="GO" id="GO:0005524">
    <property type="term" value="F:ATP binding"/>
    <property type="evidence" value="ECO:0007669"/>
    <property type="project" value="UniProtKB-KW"/>
</dbReference>
<sequence>MSIKHPIISITGSSGAGTTSVKRTFEQIFRRENIEAAYVEGDSFHRYDRAEMRSRMAEEAARGNKHFSHFSPETNLFAELEALFRDYGNHGTGTTRHYVHDDEEEILYGAPPGTFTPWKPLPPGTDLLFYEGLHGAVVTDEVDVAKYADLKIGVVPVINLEWIQKLHRDRSTRGYSTEAVTDTILRRMPDYVNYICPQFTHTDINFQRVPTVDTSNPFIARWIPTPDESMVVIRFQTPRGIDFPYLLSMIPNSFMSRANSIVIHGSKLDLAMQLILTPLILQLVDRKKRAA</sequence>
<evidence type="ECO:0000256" key="7">
    <source>
        <dbReference type="ARBA" id="ARBA00047663"/>
    </source>
</evidence>
<dbReference type="GO" id="GO:0008974">
    <property type="term" value="F:phosphoribulokinase activity"/>
    <property type="evidence" value="ECO:0007669"/>
    <property type="project" value="UniProtKB-EC"/>
</dbReference>
<dbReference type="NCBIfam" id="NF011997">
    <property type="entry name" value="PRK15453.1"/>
    <property type="match status" value="1"/>
</dbReference>
<dbReference type="Proteomes" id="UP000237682">
    <property type="component" value="Unassembled WGS sequence"/>
</dbReference>
<evidence type="ECO:0000256" key="6">
    <source>
        <dbReference type="ARBA" id="ARBA00022840"/>
    </source>
</evidence>
<protein>
    <recommendedName>
        <fullName evidence="2 8">Phosphoribulokinase</fullName>
        <ecNumber evidence="2 8">2.7.1.19</ecNumber>
    </recommendedName>
</protein>
<evidence type="ECO:0000313" key="11">
    <source>
        <dbReference type="Proteomes" id="UP000237682"/>
    </source>
</evidence>
<organism evidence="10 11">
    <name type="scientific">Labrys okinawensis</name>
    <dbReference type="NCBI Taxonomy" id="346911"/>
    <lineage>
        <taxon>Bacteria</taxon>
        <taxon>Pseudomonadati</taxon>
        <taxon>Pseudomonadota</taxon>
        <taxon>Alphaproteobacteria</taxon>
        <taxon>Hyphomicrobiales</taxon>
        <taxon>Xanthobacteraceae</taxon>
        <taxon>Labrys</taxon>
    </lineage>
</organism>
<evidence type="ECO:0000256" key="5">
    <source>
        <dbReference type="ARBA" id="ARBA00022777"/>
    </source>
</evidence>
<name>A0A2S9Q6M0_9HYPH</name>
<dbReference type="PROSITE" id="PS00567">
    <property type="entry name" value="PHOSPHORIBULOKINASE"/>
    <property type="match status" value="1"/>
</dbReference>